<dbReference type="EMBL" id="BAAAGS010000032">
    <property type="protein sequence ID" value="GAA0540739.1"/>
    <property type="molecule type" value="Genomic_DNA"/>
</dbReference>
<evidence type="ECO:0000256" key="1">
    <source>
        <dbReference type="SAM" id="MobiDB-lite"/>
    </source>
</evidence>
<evidence type="ECO:0000313" key="2">
    <source>
        <dbReference type="EMBL" id="GAA0540739.1"/>
    </source>
</evidence>
<organism evidence="2 3">
    <name type="scientific">Saccharopolyspora erythraea</name>
    <name type="common">Streptomyces erythraeus</name>
    <dbReference type="NCBI Taxonomy" id="1836"/>
    <lineage>
        <taxon>Bacteria</taxon>
        <taxon>Bacillati</taxon>
        <taxon>Actinomycetota</taxon>
        <taxon>Actinomycetes</taxon>
        <taxon>Pseudonocardiales</taxon>
        <taxon>Pseudonocardiaceae</taxon>
        <taxon>Saccharopolyspora</taxon>
    </lineage>
</organism>
<name>A0ABP3NBN3_SACER</name>
<feature type="compositionally biased region" description="Polar residues" evidence="1">
    <location>
        <begin position="1"/>
        <end position="10"/>
    </location>
</feature>
<reference evidence="3" key="1">
    <citation type="journal article" date="2019" name="Int. J. Syst. Evol. Microbiol.">
        <title>The Global Catalogue of Microorganisms (GCM) 10K type strain sequencing project: providing services to taxonomists for standard genome sequencing and annotation.</title>
        <authorList>
            <consortium name="The Broad Institute Genomics Platform"/>
            <consortium name="The Broad Institute Genome Sequencing Center for Infectious Disease"/>
            <person name="Wu L."/>
            <person name="Ma J."/>
        </authorList>
    </citation>
    <scope>NUCLEOTIDE SEQUENCE [LARGE SCALE GENOMIC DNA]</scope>
    <source>
        <strain evidence="3">JCM 10303</strain>
    </source>
</reference>
<proteinExistence type="predicted"/>
<sequence>MHRRLQSPSCNPDHVGADSADPIRGAPSKGCNWLHFRFRGAGPQDDLTRSSYGVGFAERLPGTAMACSALEAPMSVMLYCPDINPSESTLHQAVLYGGRLSSLVPCGAATNSSLPRFCDIKTRGSAKRSCR</sequence>
<accession>A0ABP3NBN3</accession>
<keyword evidence="3" id="KW-1185">Reference proteome</keyword>
<protein>
    <submittedName>
        <fullName evidence="2">Uncharacterized protein</fullName>
    </submittedName>
</protein>
<feature type="region of interest" description="Disordered" evidence="1">
    <location>
        <begin position="1"/>
        <end position="22"/>
    </location>
</feature>
<gene>
    <name evidence="2" type="ORF">GCM10009533_44740</name>
</gene>
<evidence type="ECO:0000313" key="3">
    <source>
        <dbReference type="Proteomes" id="UP001500729"/>
    </source>
</evidence>
<comment type="caution">
    <text evidence="2">The sequence shown here is derived from an EMBL/GenBank/DDBJ whole genome shotgun (WGS) entry which is preliminary data.</text>
</comment>
<dbReference type="Proteomes" id="UP001500729">
    <property type="component" value="Unassembled WGS sequence"/>
</dbReference>